<sequence>MTALHHAHAGGPGRVALPGVDHLLHNADHPHTLAPPVLDALRRFARH</sequence>
<dbReference type="EMBL" id="JANIAA010000040">
    <property type="protein sequence ID" value="MCQ8193877.1"/>
    <property type="molecule type" value="Genomic_DNA"/>
</dbReference>
<dbReference type="Proteomes" id="UP001204746">
    <property type="component" value="Unassembled WGS sequence"/>
</dbReference>
<protein>
    <submittedName>
        <fullName evidence="1">Uncharacterized protein</fullName>
    </submittedName>
</protein>
<name>A0ABT1V908_9ACTN</name>
<proteinExistence type="predicted"/>
<accession>A0ABT1V908</accession>
<comment type="caution">
    <text evidence="1">The sequence shown here is derived from an EMBL/GenBank/DDBJ whole genome shotgun (WGS) entry which is preliminary data.</text>
</comment>
<organism evidence="1 2">
    <name type="scientific">Streptomyces rugosispiralis</name>
    <dbReference type="NCBI Taxonomy" id="2967341"/>
    <lineage>
        <taxon>Bacteria</taxon>
        <taxon>Bacillati</taxon>
        <taxon>Actinomycetota</taxon>
        <taxon>Actinomycetes</taxon>
        <taxon>Kitasatosporales</taxon>
        <taxon>Streptomycetaceae</taxon>
        <taxon>Streptomyces</taxon>
    </lineage>
</organism>
<gene>
    <name evidence="1" type="ORF">NP777_37625</name>
</gene>
<keyword evidence="2" id="KW-1185">Reference proteome</keyword>
<reference evidence="1 2" key="1">
    <citation type="submission" date="2022-07" db="EMBL/GenBank/DDBJ databases">
        <authorList>
            <person name="Phongsopitanun W."/>
            <person name="Tanasupawat S."/>
        </authorList>
    </citation>
    <scope>NUCLEOTIDE SEQUENCE [LARGE SCALE GENOMIC DNA]</scope>
    <source>
        <strain evidence="1 2">RCU-064</strain>
    </source>
</reference>
<evidence type="ECO:0000313" key="2">
    <source>
        <dbReference type="Proteomes" id="UP001204746"/>
    </source>
</evidence>
<evidence type="ECO:0000313" key="1">
    <source>
        <dbReference type="EMBL" id="MCQ8193877.1"/>
    </source>
</evidence>